<reference evidence="7" key="1">
    <citation type="submission" date="2007-07" db="EMBL/GenBank/DDBJ databases">
        <title>PCAP assembly of the Caenorhabditis remanei genome.</title>
        <authorList>
            <consortium name="The Caenorhabditis remanei Sequencing Consortium"/>
            <person name="Wilson R.K."/>
        </authorList>
    </citation>
    <scope>NUCLEOTIDE SEQUENCE [LARGE SCALE GENOMIC DNA]</scope>
    <source>
        <strain evidence="7">PB4641</strain>
    </source>
</reference>
<feature type="transmembrane region" description="Helical" evidence="6">
    <location>
        <begin position="352"/>
        <end position="376"/>
    </location>
</feature>
<evidence type="ECO:0000313" key="8">
    <source>
        <dbReference type="Proteomes" id="UP000008281"/>
    </source>
</evidence>
<dbReference type="OMA" id="MCITYFS"/>
<feature type="transmembrane region" description="Helical" evidence="6">
    <location>
        <begin position="101"/>
        <end position="119"/>
    </location>
</feature>
<dbReference type="InterPro" id="IPR010291">
    <property type="entry name" value="Ion_channel_UNC-93"/>
</dbReference>
<feature type="transmembrane region" description="Helical" evidence="6">
    <location>
        <begin position="140"/>
        <end position="160"/>
    </location>
</feature>
<evidence type="ECO:0000313" key="7">
    <source>
        <dbReference type="EMBL" id="EFP09044.1"/>
    </source>
</evidence>
<feature type="transmembrane region" description="Helical" evidence="6">
    <location>
        <begin position="12"/>
        <end position="30"/>
    </location>
</feature>
<gene>
    <name evidence="7" type="ORF">CRE_22509</name>
</gene>
<keyword evidence="5 6" id="KW-0472">Membrane</keyword>
<dbReference type="PANTHER" id="PTHR23294">
    <property type="entry name" value="ET TRANSLATION PRODUCT-RELATED"/>
    <property type="match status" value="1"/>
</dbReference>
<evidence type="ECO:0000256" key="5">
    <source>
        <dbReference type="ARBA" id="ARBA00023136"/>
    </source>
</evidence>
<comment type="subcellular location">
    <subcellularLocation>
        <location evidence="1">Membrane</location>
        <topology evidence="1">Multi-pass membrane protein</topology>
    </subcellularLocation>
</comment>
<comment type="similarity">
    <text evidence="2">Belongs to the unc-93 family.</text>
</comment>
<feature type="transmembrane region" description="Helical" evidence="6">
    <location>
        <begin position="79"/>
        <end position="95"/>
    </location>
</feature>
<feature type="transmembrane region" description="Helical" evidence="6">
    <location>
        <begin position="191"/>
        <end position="216"/>
    </location>
</feature>
<feature type="transmembrane region" description="Helical" evidence="6">
    <location>
        <begin position="242"/>
        <end position="260"/>
    </location>
</feature>
<dbReference type="FunCoup" id="E3MU55">
    <property type="interactions" value="1831"/>
</dbReference>
<dbReference type="eggNOG" id="KOG3098">
    <property type="taxonomic scope" value="Eukaryota"/>
</dbReference>
<feature type="transmembrane region" description="Helical" evidence="6">
    <location>
        <begin position="50"/>
        <end position="72"/>
    </location>
</feature>
<keyword evidence="8" id="KW-1185">Reference proteome</keyword>
<dbReference type="Pfam" id="PF05978">
    <property type="entry name" value="UNC-93"/>
    <property type="match status" value="1"/>
</dbReference>
<dbReference type="EMBL" id="DS268478">
    <property type="protein sequence ID" value="EFP09044.1"/>
    <property type="molecule type" value="Genomic_DNA"/>
</dbReference>
<evidence type="ECO:0000256" key="4">
    <source>
        <dbReference type="ARBA" id="ARBA00022989"/>
    </source>
</evidence>
<evidence type="ECO:0000256" key="2">
    <source>
        <dbReference type="ARBA" id="ARBA00009172"/>
    </source>
</evidence>
<dbReference type="InterPro" id="IPR036259">
    <property type="entry name" value="MFS_trans_sf"/>
</dbReference>
<dbReference type="SUPFAM" id="SSF103473">
    <property type="entry name" value="MFS general substrate transporter"/>
    <property type="match status" value="1"/>
</dbReference>
<dbReference type="HOGENOM" id="CLU_025356_2_0_1"/>
<feature type="transmembrane region" description="Helical" evidence="6">
    <location>
        <begin position="312"/>
        <end position="332"/>
    </location>
</feature>
<feature type="transmembrane region" description="Helical" evidence="6">
    <location>
        <begin position="415"/>
        <end position="432"/>
    </location>
</feature>
<feature type="transmembrane region" description="Helical" evidence="6">
    <location>
        <begin position="280"/>
        <end position="300"/>
    </location>
</feature>
<proteinExistence type="inferred from homology"/>
<dbReference type="InParanoid" id="E3MU55"/>
<feature type="transmembrane region" description="Helical" evidence="6">
    <location>
        <begin position="388"/>
        <end position="409"/>
    </location>
</feature>
<evidence type="ECO:0000256" key="6">
    <source>
        <dbReference type="SAM" id="Phobius"/>
    </source>
</evidence>
<dbReference type="Proteomes" id="UP000008281">
    <property type="component" value="Unassembled WGS sequence"/>
</dbReference>
<name>E3MU55_CAERE</name>
<sequence length="522" mass="58422">MSLDTGTRNVVRLSISFMLLFFAYMSQEFIQEPLIEAEHRRTGLIDPHAGYHSFAILYFFFTIACLLIAPIVETITAKWSMVIGCIASFLFQAGFIWLNTAYLYVTSAILGVGAAFLWVGQGKYLTENCTGKTIERNTALSWLVFKFSLLGGGIFLFFMFQNQTMTELVATGGVMILQSESYNPFQFQYKIFVYIFCSITFLGCLNTVFLPVSAYLPEKKETETLAQTLSATFKIMRQPPMLLLFFIFLYTGFSRSFWIAIYPTCIKFTTQLGENTSKLLAISCIATGIGQILAGGIFSIIGKRARIIGKDWICVIACCIHLGIFVAIFLFFPSDAPLHPTDKIGYFQPSVHVAIACSGLLGFGDAIIQTQVYSYLCDGYSEESSHAFALFKFYGAISSTIAFFISKYFTLTGHLVLYGSFAILSAITAVIAQKMYFHKTQHFFQENTIHPMISSEPIKIQITDSGSTINNMSSFPQTLKLSVATITETTKSLPSFSFLLSLSYIYNQKTLVVRYMYVLISD</sequence>
<evidence type="ECO:0008006" key="9">
    <source>
        <dbReference type="Google" id="ProtNLM"/>
    </source>
</evidence>
<evidence type="ECO:0000256" key="3">
    <source>
        <dbReference type="ARBA" id="ARBA00022692"/>
    </source>
</evidence>
<organism evidence="8">
    <name type="scientific">Caenorhabditis remanei</name>
    <name type="common">Caenorhabditis vulgaris</name>
    <dbReference type="NCBI Taxonomy" id="31234"/>
    <lineage>
        <taxon>Eukaryota</taxon>
        <taxon>Metazoa</taxon>
        <taxon>Ecdysozoa</taxon>
        <taxon>Nematoda</taxon>
        <taxon>Chromadorea</taxon>
        <taxon>Rhabditida</taxon>
        <taxon>Rhabditina</taxon>
        <taxon>Rhabditomorpha</taxon>
        <taxon>Rhabditoidea</taxon>
        <taxon>Rhabditidae</taxon>
        <taxon>Peloderinae</taxon>
        <taxon>Caenorhabditis</taxon>
    </lineage>
</organism>
<evidence type="ECO:0000256" key="1">
    <source>
        <dbReference type="ARBA" id="ARBA00004141"/>
    </source>
</evidence>
<dbReference type="InterPro" id="IPR051617">
    <property type="entry name" value="UNC-93-like_regulator"/>
</dbReference>
<dbReference type="OrthoDB" id="196103at2759"/>
<protein>
    <recommendedName>
        <fullName evidence="9">UNC93-like protein MFSD11</fullName>
    </recommendedName>
</protein>
<dbReference type="STRING" id="31234.E3MU55"/>
<keyword evidence="3 6" id="KW-0812">Transmembrane</keyword>
<accession>E3MU55</accession>
<dbReference type="PANTHER" id="PTHR23294:SF8">
    <property type="entry name" value="UNC93-LIKE PROTEIN MFSD11"/>
    <property type="match status" value="1"/>
</dbReference>
<dbReference type="GO" id="GO:0016020">
    <property type="term" value="C:membrane"/>
    <property type="evidence" value="ECO:0007669"/>
    <property type="project" value="UniProtKB-SubCell"/>
</dbReference>
<keyword evidence="4 6" id="KW-1133">Transmembrane helix</keyword>
<dbReference type="AlphaFoldDB" id="E3MU55"/>
<dbReference type="Gene3D" id="1.20.1250.20">
    <property type="entry name" value="MFS general substrate transporter like domains"/>
    <property type="match status" value="1"/>
</dbReference>